<dbReference type="CDD" id="cd01451">
    <property type="entry name" value="vWA_Magnesium_chelatase"/>
    <property type="match status" value="1"/>
</dbReference>
<dbReference type="PANTHER" id="PTHR35023">
    <property type="entry name" value="CHELATASE-RELATED"/>
    <property type="match status" value="1"/>
</dbReference>
<dbReference type="InterPro" id="IPR052989">
    <property type="entry name" value="Mg-chelatase_DI-like"/>
</dbReference>
<evidence type="ECO:0000256" key="3">
    <source>
        <dbReference type="ARBA" id="ARBA00022840"/>
    </source>
</evidence>
<feature type="region of interest" description="Disordered" evidence="5">
    <location>
        <begin position="723"/>
        <end position="767"/>
    </location>
</feature>
<organism evidence="7 8">
    <name type="scientific">Micromonospora noduli</name>
    <dbReference type="NCBI Taxonomy" id="709876"/>
    <lineage>
        <taxon>Bacteria</taxon>
        <taxon>Bacillati</taxon>
        <taxon>Actinomycetota</taxon>
        <taxon>Actinomycetes</taxon>
        <taxon>Micromonosporales</taxon>
        <taxon>Micromonosporaceae</taxon>
        <taxon>Micromonospora</taxon>
    </lineage>
</organism>
<name>A0ABX9D7J1_9ACTN</name>
<dbReference type="SMART" id="SM00327">
    <property type="entry name" value="VWA"/>
    <property type="match status" value="1"/>
</dbReference>
<feature type="domain" description="VWFA" evidence="6">
    <location>
        <begin position="564"/>
        <end position="700"/>
    </location>
</feature>
<dbReference type="InterPro" id="IPR027417">
    <property type="entry name" value="P-loop_NTPase"/>
</dbReference>
<dbReference type="InterPro" id="IPR041628">
    <property type="entry name" value="ChlI/MoxR_AAA_lid"/>
</dbReference>
<dbReference type="InterPro" id="IPR036465">
    <property type="entry name" value="vWFA_dom_sf"/>
</dbReference>
<dbReference type="Gene3D" id="3.40.50.300">
    <property type="entry name" value="P-loop containing nucleotide triphosphate hydrolases"/>
    <property type="match status" value="1"/>
</dbReference>
<evidence type="ECO:0000256" key="4">
    <source>
        <dbReference type="ARBA" id="ARBA00030759"/>
    </source>
</evidence>
<keyword evidence="2" id="KW-0547">Nucleotide-binding</keyword>
<feature type="region of interest" description="Disordered" evidence="5">
    <location>
        <begin position="336"/>
        <end position="513"/>
    </location>
</feature>
<gene>
    <name evidence="7" type="ORF">MED15_00062</name>
</gene>
<comment type="similarity">
    <text evidence="1">Belongs to the Mg-chelatase subunits D/I family.</text>
</comment>
<dbReference type="PANTHER" id="PTHR35023:SF1">
    <property type="entry name" value="MG-PROTOPORPHYRIN IX CHELATASE"/>
    <property type="match status" value="1"/>
</dbReference>
<dbReference type="InterPro" id="IPR041702">
    <property type="entry name" value="BchD/ChlD_VWA"/>
</dbReference>
<dbReference type="PROSITE" id="PS50234">
    <property type="entry name" value="VWFA"/>
    <property type="match status" value="1"/>
</dbReference>
<dbReference type="Proteomes" id="UP000249045">
    <property type="component" value="Unassembled WGS sequence"/>
</dbReference>
<sequence length="767" mass="79445">MTATTTYPFSAVLGMADMRLALLLNAVSPAIGGVLVRGEKGTAKSTAVRALAALLPPVRRVAGCRFGCDPAEPDPDCPDGPHPADAAAETRPARLVELPVGAAEDRVVGALDLEKAIGEGVRAFEPGLLAAAHRGVLYVDEVNLLHDHLVDLLLDAAAMGRSHVEREGVSVSHAARFLLVGTMNPEEGELRPQLLDRFGLTVEVGASRDPEIRVEVVRRRLAADADPAGFAARWADADAEIADQVAAARRRLPGVRLPDAALRQIAEVCAAFDVDGMRADIVTARTALAHAAWHGRDRVTIDDVRVAARLALPHRRRRDPFDTPGLDEKRLDEALQRAQDAHPDDPDDSGPDDSGPDGGGPQGGGPAGGGGPNGGGPSAGGPQGGYGGGDGVDHCEPGSAGHSAAGDGAGPQGRTDGPDGTDGWPQRQPGDRGDDDSWPQHQPGGDGQNARPRGGRQSATGADDPTGGGESQPVAVPRGGLKARVLTAPGVGDGVPGRRSRARTGRGRTTGARVPAGRVGALHLPATIRAAAPHQAARGRLTGPLRLRRDDLREAVREGREGNLVLFVVDASGSMGARQRMTTVKDAVLALLTDAYQRRDKVAVIAFRGGGARTLLPATSSVLAASTRLAELPTGGRTPLAEGLLAAADLLRVERLRDPKRRPLVLIVTDGRATAGTRPLDRAAAAAGVLAATGAPCVVVDCESGPVRLHLANRLATQLKAPRHQLEDLTHAPAPARGDLGTKRPLEGRLPSKISTGTTLTPDRSVA</sequence>
<dbReference type="InterPro" id="IPR002035">
    <property type="entry name" value="VWF_A"/>
</dbReference>
<dbReference type="Pfam" id="PF13519">
    <property type="entry name" value="VWA_2"/>
    <property type="match status" value="1"/>
</dbReference>
<dbReference type="SUPFAM" id="SSF53300">
    <property type="entry name" value="vWA-like"/>
    <property type="match status" value="1"/>
</dbReference>
<dbReference type="Gene3D" id="1.10.8.80">
    <property type="entry name" value="Magnesium chelatase subunit I, C-Terminal domain"/>
    <property type="match status" value="1"/>
</dbReference>
<accession>A0ABX9D7J1</accession>
<dbReference type="RefSeq" id="WP_341866321.1">
    <property type="nucleotide sequence ID" value="NZ_PYAC01000001.1"/>
</dbReference>
<dbReference type="Pfam" id="PF17863">
    <property type="entry name" value="AAA_lid_2"/>
    <property type="match status" value="1"/>
</dbReference>
<evidence type="ECO:0000256" key="2">
    <source>
        <dbReference type="ARBA" id="ARBA00022741"/>
    </source>
</evidence>
<dbReference type="SUPFAM" id="SSF52540">
    <property type="entry name" value="P-loop containing nucleoside triphosphate hydrolases"/>
    <property type="match status" value="1"/>
</dbReference>
<protein>
    <recommendedName>
        <fullName evidence="4">Mg-protoporphyrin IX chelatase</fullName>
    </recommendedName>
</protein>
<evidence type="ECO:0000313" key="8">
    <source>
        <dbReference type="Proteomes" id="UP000249045"/>
    </source>
</evidence>
<feature type="compositionally biased region" description="Acidic residues" evidence="5">
    <location>
        <begin position="345"/>
        <end position="355"/>
    </location>
</feature>
<dbReference type="InterPro" id="IPR003593">
    <property type="entry name" value="AAA+_ATPase"/>
</dbReference>
<dbReference type="EMBL" id="PYAC01000001">
    <property type="protein sequence ID" value="RAO24304.1"/>
    <property type="molecule type" value="Genomic_DNA"/>
</dbReference>
<dbReference type="Gene3D" id="3.40.50.410">
    <property type="entry name" value="von Willebrand factor, type A domain"/>
    <property type="match status" value="1"/>
</dbReference>
<proteinExistence type="inferred from homology"/>
<feature type="compositionally biased region" description="Gly residues" evidence="5">
    <location>
        <begin position="356"/>
        <end position="390"/>
    </location>
</feature>
<comment type="caution">
    <text evidence="7">The sequence shown here is derived from an EMBL/GenBank/DDBJ whole genome shotgun (WGS) entry which is preliminary data.</text>
</comment>
<dbReference type="SMART" id="SM00382">
    <property type="entry name" value="AAA"/>
    <property type="match status" value="1"/>
</dbReference>
<evidence type="ECO:0000256" key="5">
    <source>
        <dbReference type="SAM" id="MobiDB-lite"/>
    </source>
</evidence>
<reference evidence="7 8" key="1">
    <citation type="submission" date="2018-03" db="EMBL/GenBank/DDBJ databases">
        <title>Defining the species Micromonospora saelicesensis and Micromonospora noduli under the framework of genomics.</title>
        <authorList>
            <person name="Riesco R."/>
            <person name="Trujillo M.E."/>
        </authorList>
    </citation>
    <scope>NUCLEOTIDE SEQUENCE [LARGE SCALE GENOMIC DNA]</scope>
    <source>
        <strain evidence="7 8">MED15</strain>
    </source>
</reference>
<feature type="compositionally biased region" description="Polar residues" evidence="5">
    <location>
        <begin position="753"/>
        <end position="767"/>
    </location>
</feature>
<keyword evidence="8" id="KW-1185">Reference proteome</keyword>
<dbReference type="InterPro" id="IPR000523">
    <property type="entry name" value="Mg_chelatse_chII-like_cat_dom"/>
</dbReference>
<evidence type="ECO:0000313" key="7">
    <source>
        <dbReference type="EMBL" id="RAO24304.1"/>
    </source>
</evidence>
<keyword evidence="3" id="KW-0067">ATP-binding</keyword>
<dbReference type="Pfam" id="PF01078">
    <property type="entry name" value="Mg_chelatase"/>
    <property type="match status" value="1"/>
</dbReference>
<evidence type="ECO:0000259" key="6">
    <source>
        <dbReference type="PROSITE" id="PS50234"/>
    </source>
</evidence>
<evidence type="ECO:0000256" key="1">
    <source>
        <dbReference type="ARBA" id="ARBA00005799"/>
    </source>
</evidence>